<dbReference type="InterPro" id="IPR013083">
    <property type="entry name" value="Znf_RING/FYVE/PHD"/>
</dbReference>
<dbReference type="EMBL" id="KB870808">
    <property type="protein sequence ID" value="EOA26517.1"/>
    <property type="molecule type" value="Genomic_DNA"/>
</dbReference>
<gene>
    <name evidence="17" type="ORF">CARUB_v10022571mg</name>
</gene>
<sequence>MAKSEKHKLAKTLIDSVNEIVSISDHRAPMKKHCSNLSRRLKLLLPMLEEIRDCKESTIPVAALLSLKDSLVPAKDLIAFVSQVSKIYLVLERDQVMVKFQKVTALLEQALSGIPYENLEISDELKEQVELVLVQLRREIGRGGDAYDDELYRDILFLYSDTGSVADSNVLRRVAVKLQLMTITDLTQESLALLDMVSSSGGDPGKSFEKMSMVLKKIKYFVQTDNPNLDDAPMRLKSPVPKLQDGDPNLPIPPEDLRCPISLELMTDPVIVSSGQTYERECISKWLEGGHLTCPKTQEKLTSDTVTPNYALRSLIAQWCESNGIEPPKRPNNTQPNSKASSSSSSTPADEHNQIEELLIKLTSQNPEDQRSAAGEIRLLAKQNNRNRVAIAASGAIPLLVNLLTISNDSRIQEHAVTSILNLSICQENKGRIVYSCGAVPGIVHVLQKGSMEARENAAATLFSLSVIDENKVTIGAAGAIPPLVILLSEGSQRGKKDAATALFNLCIFQGNKGKAVRAGLVPVLMRLLTETSSGMVDEALAILAIISSHPDGKTVVGAADAVHVMVEFIRSGSPRNKENAAAVLVHLCSWDQQHLVEAQKLGIMSLLIEMAENGTDRGKRKAAQLLNRFSRLNDQQKQSVVVFERIEIMRQIGAAMLKCCRIGFFGSGSDRFLGFGLVVSFFLACGLLPTTKQAWVSQLGSFGYLYFALENKTNIINAQISMQRFLFSRVLEQTRHHQHQISRRFLTLVPSLSHHVPAPASVATSSLPVTINSINPKKVPVIWHSRCTTPATVNCVREIHKSSVSDIPKNTKSSVSDNPKKKKISASDNPKKRKSSASGMAKKRKSSVSDIPRRTKFQKHHRGRVKGISNLGNLTGRYALQTLEPGWITSRQIEAGRRAMTRNVQRGEKVRVRIFADKSVTVKPTETRMGRGKGAPAFWVAVVKPGKVIYEMGGVSENTARKAITIAASKLPLKTHFIISK</sequence>
<dbReference type="HAMAP" id="MF_01342">
    <property type="entry name" value="Ribosomal_uL16"/>
    <property type="match status" value="1"/>
</dbReference>
<dbReference type="SUPFAM" id="SSF48371">
    <property type="entry name" value="ARM repeat"/>
    <property type="match status" value="1"/>
</dbReference>
<dbReference type="GO" id="GO:0006412">
    <property type="term" value="P:translation"/>
    <property type="evidence" value="ECO:0007669"/>
    <property type="project" value="InterPro"/>
</dbReference>
<dbReference type="PANTHER" id="PTHR23315">
    <property type="entry name" value="U BOX DOMAIN-CONTAINING"/>
    <property type="match status" value="1"/>
</dbReference>
<evidence type="ECO:0000256" key="7">
    <source>
        <dbReference type="ARBA" id="ARBA00022737"/>
    </source>
</evidence>
<evidence type="ECO:0000256" key="14">
    <source>
        <dbReference type="PROSITE-ProRule" id="PRU00259"/>
    </source>
</evidence>
<dbReference type="UniPathway" id="UPA00143"/>
<dbReference type="InterPro" id="IPR016024">
    <property type="entry name" value="ARM-type_fold"/>
</dbReference>
<evidence type="ECO:0000259" key="16">
    <source>
        <dbReference type="PROSITE" id="PS51698"/>
    </source>
</evidence>
<dbReference type="Pfam" id="PF00252">
    <property type="entry name" value="Ribosomal_L16"/>
    <property type="match status" value="1"/>
</dbReference>
<dbReference type="GO" id="GO:0016567">
    <property type="term" value="P:protein ubiquitination"/>
    <property type="evidence" value="ECO:0007669"/>
    <property type="project" value="UniProtKB-UniPathway"/>
</dbReference>
<feature type="compositionally biased region" description="Basic residues" evidence="15">
    <location>
        <begin position="832"/>
        <end position="847"/>
    </location>
</feature>
<dbReference type="eggNOG" id="KOG0167">
    <property type="taxonomic scope" value="Eukaryota"/>
</dbReference>
<dbReference type="EC" id="2.3.2.27" evidence="5"/>
<dbReference type="InterPro" id="IPR045210">
    <property type="entry name" value="RING-Ubox_PUB"/>
</dbReference>
<evidence type="ECO:0000256" key="1">
    <source>
        <dbReference type="ARBA" id="ARBA00000900"/>
    </source>
</evidence>
<dbReference type="GO" id="GO:0070696">
    <property type="term" value="F:transmembrane receptor protein serine/threonine kinase binding"/>
    <property type="evidence" value="ECO:0007669"/>
    <property type="project" value="UniProtKB-ARBA"/>
</dbReference>
<dbReference type="FunFam" id="3.30.40.10:FF:000114">
    <property type="entry name" value="RING-type E3 ubiquitin transferase"/>
    <property type="match status" value="1"/>
</dbReference>
<dbReference type="InterPro" id="IPR057623">
    <property type="entry name" value="PUB12-19-like_N"/>
</dbReference>
<keyword evidence="8" id="KW-0833">Ubl conjugation pathway</keyword>
<reference evidence="18" key="1">
    <citation type="journal article" date="2013" name="Nat. Genet.">
        <title>The Capsella rubella genome and the genomic consequences of rapid mating system evolution.</title>
        <authorList>
            <person name="Slotte T."/>
            <person name="Hazzouri K.M."/>
            <person name="Agren J.A."/>
            <person name="Koenig D."/>
            <person name="Maumus F."/>
            <person name="Guo Y.L."/>
            <person name="Steige K."/>
            <person name="Platts A.E."/>
            <person name="Escobar J.S."/>
            <person name="Newman L.K."/>
            <person name="Wang W."/>
            <person name="Mandakova T."/>
            <person name="Vello E."/>
            <person name="Smith L.M."/>
            <person name="Henz S.R."/>
            <person name="Steffen J."/>
            <person name="Takuno S."/>
            <person name="Brandvain Y."/>
            <person name="Coop G."/>
            <person name="Andolfatto P."/>
            <person name="Hu T.T."/>
            <person name="Blanchette M."/>
            <person name="Clark R.M."/>
            <person name="Quesneville H."/>
            <person name="Nordborg M."/>
            <person name="Gaut B.S."/>
            <person name="Lysak M.A."/>
            <person name="Jenkins J."/>
            <person name="Grimwood J."/>
            <person name="Chapman J."/>
            <person name="Prochnik S."/>
            <person name="Shu S."/>
            <person name="Rokhsar D."/>
            <person name="Schmutz J."/>
            <person name="Weigel D."/>
            <person name="Wright S.I."/>
        </authorList>
    </citation>
    <scope>NUCLEOTIDE SEQUENCE [LARGE SCALE GENOMIC DNA]</scope>
    <source>
        <strain evidence="18">cv. Monte Gargano</strain>
    </source>
</reference>
<dbReference type="PANTHER" id="PTHR23315:SF336">
    <property type="entry name" value="U-BOX DOMAIN-CONTAINING PROTEIN 12"/>
    <property type="match status" value="1"/>
</dbReference>
<accession>R0FUF2</accession>
<evidence type="ECO:0000256" key="2">
    <source>
        <dbReference type="ARBA" id="ARBA00003861"/>
    </source>
</evidence>
<evidence type="ECO:0000256" key="12">
    <source>
        <dbReference type="ARBA" id="ARBA00075465"/>
    </source>
</evidence>
<dbReference type="PROSITE" id="PS51698">
    <property type="entry name" value="U_BOX"/>
    <property type="match status" value="1"/>
</dbReference>
<keyword evidence="7" id="KW-0677">Repeat</keyword>
<evidence type="ECO:0000256" key="5">
    <source>
        <dbReference type="ARBA" id="ARBA00012483"/>
    </source>
</evidence>
<dbReference type="STRING" id="81985.R0FUF2"/>
<dbReference type="InterPro" id="IPR020798">
    <property type="entry name" value="Ribosomal_uL16_CS"/>
</dbReference>
<dbReference type="Proteomes" id="UP000029121">
    <property type="component" value="Unassembled WGS sequence"/>
</dbReference>
<name>R0FUF2_9BRAS</name>
<dbReference type="GO" id="GO:0019843">
    <property type="term" value="F:rRNA binding"/>
    <property type="evidence" value="ECO:0007669"/>
    <property type="project" value="InterPro"/>
</dbReference>
<keyword evidence="6" id="KW-0808">Transferase</keyword>
<dbReference type="InterPro" id="IPR016180">
    <property type="entry name" value="Ribosomal_uL16_dom"/>
</dbReference>
<feature type="region of interest" description="Disordered" evidence="15">
    <location>
        <begin position="323"/>
        <end position="351"/>
    </location>
</feature>
<dbReference type="Pfam" id="PF25598">
    <property type="entry name" value="ARM_PUB"/>
    <property type="match status" value="1"/>
</dbReference>
<dbReference type="InterPro" id="IPR058678">
    <property type="entry name" value="ARM_PUB"/>
</dbReference>
<evidence type="ECO:0000256" key="10">
    <source>
        <dbReference type="ARBA" id="ARBA00023274"/>
    </source>
</evidence>
<dbReference type="PRINTS" id="PR00060">
    <property type="entry name" value="RIBOSOMALL16"/>
</dbReference>
<comment type="function">
    <text evidence="2">Functions as an E3 ubiquitin ligase.</text>
</comment>
<dbReference type="eggNOG" id="KOG3422">
    <property type="taxonomic scope" value="Eukaryota"/>
</dbReference>
<dbReference type="CDD" id="cd16664">
    <property type="entry name" value="RING-Ubox_PUB"/>
    <property type="match status" value="1"/>
</dbReference>
<dbReference type="GO" id="GO:0061630">
    <property type="term" value="F:ubiquitin protein ligase activity"/>
    <property type="evidence" value="ECO:0007669"/>
    <property type="project" value="UniProtKB-EC"/>
</dbReference>
<dbReference type="Gene3D" id="1.25.10.10">
    <property type="entry name" value="Leucine-rich Repeat Variant"/>
    <property type="match status" value="2"/>
</dbReference>
<dbReference type="InterPro" id="IPR000225">
    <property type="entry name" value="Armadillo"/>
</dbReference>
<dbReference type="Pfam" id="PF25368">
    <property type="entry name" value="PUB10_N"/>
    <property type="match status" value="1"/>
</dbReference>
<dbReference type="GO" id="GO:0007166">
    <property type="term" value="P:cell surface receptor signaling pathway"/>
    <property type="evidence" value="ECO:0007669"/>
    <property type="project" value="InterPro"/>
</dbReference>
<dbReference type="Gene3D" id="3.30.40.10">
    <property type="entry name" value="Zinc/RING finger domain, C3HC4 (zinc finger)"/>
    <property type="match status" value="1"/>
</dbReference>
<evidence type="ECO:0000256" key="9">
    <source>
        <dbReference type="ARBA" id="ARBA00022980"/>
    </source>
</evidence>
<dbReference type="NCBIfam" id="TIGR01164">
    <property type="entry name" value="rplP_bact"/>
    <property type="match status" value="1"/>
</dbReference>
<dbReference type="PROSITE" id="PS50176">
    <property type="entry name" value="ARM_REPEAT"/>
    <property type="match status" value="2"/>
</dbReference>
<evidence type="ECO:0000256" key="3">
    <source>
        <dbReference type="ARBA" id="ARBA00004906"/>
    </source>
</evidence>
<keyword evidence="9" id="KW-0689">Ribosomal protein</keyword>
<dbReference type="SMART" id="SM00185">
    <property type="entry name" value="ARM"/>
    <property type="match status" value="6"/>
</dbReference>
<feature type="compositionally biased region" description="Polar residues" evidence="15">
    <location>
        <begin position="805"/>
        <end position="818"/>
    </location>
</feature>
<organism evidence="17 18">
    <name type="scientific">Capsella rubella</name>
    <dbReference type="NCBI Taxonomy" id="81985"/>
    <lineage>
        <taxon>Eukaryota</taxon>
        <taxon>Viridiplantae</taxon>
        <taxon>Streptophyta</taxon>
        <taxon>Embryophyta</taxon>
        <taxon>Tracheophyta</taxon>
        <taxon>Spermatophyta</taxon>
        <taxon>Magnoliopsida</taxon>
        <taxon>eudicotyledons</taxon>
        <taxon>Gunneridae</taxon>
        <taxon>Pentapetalae</taxon>
        <taxon>rosids</taxon>
        <taxon>malvids</taxon>
        <taxon>Brassicales</taxon>
        <taxon>Brassicaceae</taxon>
        <taxon>Camelineae</taxon>
        <taxon>Capsella</taxon>
    </lineage>
</organism>
<evidence type="ECO:0000256" key="4">
    <source>
        <dbReference type="ARBA" id="ARBA00008931"/>
    </source>
</evidence>
<feature type="domain" description="U-box" evidence="16">
    <location>
        <begin position="252"/>
        <end position="326"/>
    </location>
</feature>
<comment type="catalytic activity">
    <reaction evidence="1">
        <text>S-ubiquitinyl-[E2 ubiquitin-conjugating enzyme]-L-cysteine + [acceptor protein]-L-lysine = [E2 ubiquitin-conjugating enzyme]-L-cysteine + N(6)-ubiquitinyl-[acceptor protein]-L-lysine.</text>
        <dbReference type="EC" id="2.3.2.27"/>
    </reaction>
</comment>
<proteinExistence type="inferred from homology"/>
<dbReference type="FunFam" id="1.25.10.10:FF:000082">
    <property type="entry name" value="RING-type E3 ubiquitin transferase"/>
    <property type="match status" value="1"/>
</dbReference>
<dbReference type="InterPro" id="IPR003613">
    <property type="entry name" value="Ubox_domain"/>
</dbReference>
<feature type="repeat" description="ARM" evidence="14">
    <location>
        <begin position="395"/>
        <end position="438"/>
    </location>
</feature>
<dbReference type="GO" id="GO:0005840">
    <property type="term" value="C:ribosome"/>
    <property type="evidence" value="ECO:0007669"/>
    <property type="project" value="UniProtKB-KW"/>
</dbReference>
<feature type="region of interest" description="Disordered" evidence="15">
    <location>
        <begin position="805"/>
        <end position="864"/>
    </location>
</feature>
<dbReference type="InterPro" id="IPR000114">
    <property type="entry name" value="Ribosomal_uL16_bact-type"/>
</dbReference>
<dbReference type="AlphaFoldDB" id="R0FUF2"/>
<evidence type="ECO:0000313" key="18">
    <source>
        <dbReference type="Proteomes" id="UP000029121"/>
    </source>
</evidence>
<protein>
    <recommendedName>
        <fullName evidence="11">U-box domain-containing protein 12</fullName>
        <ecNumber evidence="5">2.3.2.27</ecNumber>
    </recommendedName>
    <alternativeName>
        <fullName evidence="12">Plant U-box protein 12</fullName>
    </alternativeName>
    <alternativeName>
        <fullName evidence="13">RING-type E3 ubiquitin transferase PUB12</fullName>
    </alternativeName>
</protein>
<dbReference type="GO" id="GO:1990904">
    <property type="term" value="C:ribonucleoprotein complex"/>
    <property type="evidence" value="ECO:0007669"/>
    <property type="project" value="UniProtKB-KW"/>
</dbReference>
<dbReference type="SUPFAM" id="SSF54686">
    <property type="entry name" value="Ribosomal protein L16p/L10e"/>
    <property type="match status" value="1"/>
</dbReference>
<dbReference type="Pfam" id="PF04564">
    <property type="entry name" value="U-box"/>
    <property type="match status" value="1"/>
</dbReference>
<dbReference type="PROSITE" id="PS00701">
    <property type="entry name" value="RIBOSOMAL_L16_2"/>
    <property type="match status" value="1"/>
</dbReference>
<evidence type="ECO:0000256" key="6">
    <source>
        <dbReference type="ARBA" id="ARBA00022679"/>
    </source>
</evidence>
<dbReference type="InterPro" id="IPR047873">
    <property type="entry name" value="Ribosomal_uL16"/>
</dbReference>
<dbReference type="InterPro" id="IPR011989">
    <property type="entry name" value="ARM-like"/>
</dbReference>
<dbReference type="Gene3D" id="3.90.1170.10">
    <property type="entry name" value="Ribosomal protein L10e/L16"/>
    <property type="match status" value="1"/>
</dbReference>
<feature type="compositionally biased region" description="Basic residues" evidence="15">
    <location>
        <begin position="855"/>
        <end position="864"/>
    </location>
</feature>
<feature type="repeat" description="ARM" evidence="14">
    <location>
        <begin position="438"/>
        <end position="480"/>
    </location>
</feature>
<evidence type="ECO:0000256" key="13">
    <source>
        <dbReference type="ARBA" id="ARBA00076227"/>
    </source>
</evidence>
<dbReference type="SMART" id="SM00504">
    <property type="entry name" value="Ubox"/>
    <property type="match status" value="1"/>
</dbReference>
<dbReference type="GO" id="GO:0003735">
    <property type="term" value="F:structural constituent of ribosome"/>
    <property type="evidence" value="ECO:0007669"/>
    <property type="project" value="InterPro"/>
</dbReference>
<dbReference type="FunFam" id="3.90.1170.10:FF:000001">
    <property type="entry name" value="50S ribosomal protein L16"/>
    <property type="match status" value="1"/>
</dbReference>
<dbReference type="FunFam" id="1.20.930.20:FF:000002">
    <property type="entry name" value="RING-type E3 ubiquitin transferase"/>
    <property type="match status" value="1"/>
</dbReference>
<dbReference type="InterPro" id="IPR036537">
    <property type="entry name" value="Adaptor_Cbl_N_dom_sf"/>
</dbReference>
<feature type="compositionally biased region" description="Polar residues" evidence="15">
    <location>
        <begin position="331"/>
        <end position="340"/>
    </location>
</feature>
<comment type="similarity">
    <text evidence="4">Belongs to the universal ribosomal protein uL16 family.</text>
</comment>
<evidence type="ECO:0000256" key="11">
    <source>
        <dbReference type="ARBA" id="ARBA00074389"/>
    </source>
</evidence>
<dbReference type="InterPro" id="IPR036920">
    <property type="entry name" value="Ribosomal_uL16_sf"/>
</dbReference>
<evidence type="ECO:0000256" key="8">
    <source>
        <dbReference type="ARBA" id="ARBA00022786"/>
    </source>
</evidence>
<evidence type="ECO:0000313" key="17">
    <source>
        <dbReference type="EMBL" id="EOA26517.1"/>
    </source>
</evidence>
<comment type="pathway">
    <text evidence="3">Protein modification; protein ubiquitination.</text>
</comment>
<keyword evidence="10" id="KW-0687">Ribonucleoprotein</keyword>
<dbReference type="SUPFAM" id="SSF57850">
    <property type="entry name" value="RING/U-box"/>
    <property type="match status" value="1"/>
</dbReference>
<dbReference type="CDD" id="cd01433">
    <property type="entry name" value="Ribosomal_L16_L10e"/>
    <property type="match status" value="1"/>
</dbReference>
<keyword evidence="18" id="KW-1185">Reference proteome</keyword>
<dbReference type="Gene3D" id="1.20.930.20">
    <property type="entry name" value="Adaptor protein Cbl, N-terminal domain"/>
    <property type="match status" value="1"/>
</dbReference>
<evidence type="ECO:0000256" key="15">
    <source>
        <dbReference type="SAM" id="MobiDB-lite"/>
    </source>
</evidence>